<evidence type="ECO:0000256" key="5">
    <source>
        <dbReference type="ARBA" id="ARBA00022737"/>
    </source>
</evidence>
<evidence type="ECO:0000256" key="10">
    <source>
        <dbReference type="SAM" id="MobiDB-lite"/>
    </source>
</evidence>
<evidence type="ECO:0000313" key="11">
    <source>
        <dbReference type="EMBL" id="KAL3783268.1"/>
    </source>
</evidence>
<gene>
    <name evidence="11" type="ORF">ACHAW5_003240</name>
</gene>
<dbReference type="EMBL" id="JALLAZ020000981">
    <property type="protein sequence ID" value="KAL3783268.1"/>
    <property type="molecule type" value="Genomic_DNA"/>
</dbReference>
<protein>
    <recommendedName>
        <fullName evidence="13">Mitochondrial carrier protein</fullName>
    </recommendedName>
</protein>
<dbReference type="PANTHER" id="PTHR45939">
    <property type="entry name" value="PEROXISOMAL MEMBRANE PROTEIN PMP34-RELATED"/>
    <property type="match status" value="1"/>
</dbReference>
<dbReference type="AlphaFoldDB" id="A0ABD3P5R8"/>
<evidence type="ECO:0000256" key="3">
    <source>
        <dbReference type="ARBA" id="ARBA00022448"/>
    </source>
</evidence>
<dbReference type="Gene3D" id="1.50.40.10">
    <property type="entry name" value="Mitochondrial carrier domain"/>
    <property type="match status" value="1"/>
</dbReference>
<dbReference type="Pfam" id="PF00153">
    <property type="entry name" value="Mito_carr"/>
    <property type="match status" value="2"/>
</dbReference>
<dbReference type="InterPro" id="IPR018108">
    <property type="entry name" value="MCP_transmembrane"/>
</dbReference>
<keyword evidence="7 9" id="KW-0472">Membrane</keyword>
<dbReference type="InterPro" id="IPR023395">
    <property type="entry name" value="MCP_dom_sf"/>
</dbReference>
<evidence type="ECO:0000313" key="12">
    <source>
        <dbReference type="Proteomes" id="UP001530315"/>
    </source>
</evidence>
<dbReference type="PANTHER" id="PTHR45939:SF5">
    <property type="entry name" value="PEROXISOMAL MEMBRANE PROTEIN PMP34"/>
    <property type="match status" value="1"/>
</dbReference>
<feature type="region of interest" description="Disordered" evidence="10">
    <location>
        <begin position="169"/>
        <end position="192"/>
    </location>
</feature>
<keyword evidence="5" id="KW-0677">Repeat</keyword>
<feature type="compositionally biased region" description="Low complexity" evidence="10">
    <location>
        <begin position="261"/>
        <end position="274"/>
    </location>
</feature>
<accession>A0ABD3P5R8</accession>
<comment type="subcellular location">
    <subcellularLocation>
        <location evidence="1">Peroxisome membrane</location>
        <topology evidence="1">Multi-pass membrane protein</topology>
    </subcellularLocation>
</comment>
<reference evidence="11 12" key="1">
    <citation type="submission" date="2024-10" db="EMBL/GenBank/DDBJ databases">
        <title>Updated reference genomes for cyclostephanoid diatoms.</title>
        <authorList>
            <person name="Roberts W.R."/>
            <person name="Alverson A.J."/>
        </authorList>
    </citation>
    <scope>NUCLEOTIDE SEQUENCE [LARGE SCALE GENOMIC DNA]</scope>
    <source>
        <strain evidence="11 12">AJA276-08</strain>
    </source>
</reference>
<dbReference type="GO" id="GO:0005778">
    <property type="term" value="C:peroxisomal membrane"/>
    <property type="evidence" value="ECO:0007669"/>
    <property type="project" value="UniProtKB-SubCell"/>
</dbReference>
<dbReference type="InterPro" id="IPR052217">
    <property type="entry name" value="Mito/Peroxisomal_Carrier"/>
</dbReference>
<dbReference type="SUPFAM" id="SSF103506">
    <property type="entry name" value="Mitochondrial carrier"/>
    <property type="match status" value="1"/>
</dbReference>
<dbReference type="Proteomes" id="UP001530315">
    <property type="component" value="Unassembled WGS sequence"/>
</dbReference>
<evidence type="ECO:0000256" key="6">
    <source>
        <dbReference type="ARBA" id="ARBA00022989"/>
    </source>
</evidence>
<organism evidence="11 12">
    <name type="scientific">Stephanodiscus triporus</name>
    <dbReference type="NCBI Taxonomy" id="2934178"/>
    <lineage>
        <taxon>Eukaryota</taxon>
        <taxon>Sar</taxon>
        <taxon>Stramenopiles</taxon>
        <taxon>Ochrophyta</taxon>
        <taxon>Bacillariophyta</taxon>
        <taxon>Coscinodiscophyceae</taxon>
        <taxon>Thalassiosirophycidae</taxon>
        <taxon>Stephanodiscales</taxon>
        <taxon>Stephanodiscaceae</taxon>
        <taxon>Stephanodiscus</taxon>
    </lineage>
</organism>
<dbReference type="PROSITE" id="PS50920">
    <property type="entry name" value="SOLCAR"/>
    <property type="match status" value="2"/>
</dbReference>
<name>A0ABD3P5R8_9STRA</name>
<feature type="region of interest" description="Disordered" evidence="10">
    <location>
        <begin position="237"/>
        <end position="274"/>
    </location>
</feature>
<keyword evidence="8" id="KW-0576">Peroxisome</keyword>
<evidence type="ECO:0000256" key="1">
    <source>
        <dbReference type="ARBA" id="ARBA00004585"/>
    </source>
</evidence>
<evidence type="ECO:0000256" key="9">
    <source>
        <dbReference type="PROSITE-ProRule" id="PRU00282"/>
    </source>
</evidence>
<evidence type="ECO:0000256" key="2">
    <source>
        <dbReference type="ARBA" id="ARBA00006375"/>
    </source>
</evidence>
<evidence type="ECO:0008006" key="13">
    <source>
        <dbReference type="Google" id="ProtNLM"/>
    </source>
</evidence>
<keyword evidence="6" id="KW-1133">Transmembrane helix</keyword>
<proteinExistence type="inferred from homology"/>
<sequence>MSSIESNASLIIISPDIPKTLIYCQSSSTITTPTLVLESERSITATSMSSATCTTPALALKSESTSVTSSPSRSTSSAISSAAEAHQLSPVVHAIGGSVGSALAILLCYPLERVRLELLSRADSTSSVEPGQCTSGRNDGNLSNLHSSLRVTATENDLLEIQVEEVVSNNSSANSQREVKYDESLATPASPTESFELVPSIKSFDAASMGTLSYDEGGYDNEEISCESLVGRAQQFDSSDTNSAPIVVCSTGTSERDTEPSRSTSRPSSIPTQSHETIAQCLLRLQAEGSLYKGASHVVTTLMISNAIFFYSLQVIRRRLSSLGENSGSHQLELRYPLSYFLHIISTTSNIGRSLISSTLAGCINVLLTNPLWVASLRVMEEDKSQKRQNIWQIMYRIVQNEGVSQLWNGTYTSLLLVSNPIIQHFAYEQFRFWFLKGCRKQSFLGSRNGSSSKISYGGVGKAVSLKAASLTPLEAFVCGALAKTVATVITYPLQLAQTLLRLQKKSSPSPITNNRDYGDELYHKGTFDCLYQQFSSGGIRALFHGMNAKMLQTVLTAAFTFLTYEQILTCVGRIYDAMVLRIALLRHRDGNGRTWLTTHCTYANHIRENFKDWCLAYRTYLNPNHA</sequence>
<evidence type="ECO:0000256" key="8">
    <source>
        <dbReference type="ARBA" id="ARBA00023140"/>
    </source>
</evidence>
<keyword evidence="3" id="KW-0813">Transport</keyword>
<keyword evidence="12" id="KW-1185">Reference proteome</keyword>
<comment type="caution">
    <text evidence="11">The sequence shown here is derived from an EMBL/GenBank/DDBJ whole genome shotgun (WGS) entry which is preliminary data.</text>
</comment>
<evidence type="ECO:0000256" key="7">
    <source>
        <dbReference type="ARBA" id="ARBA00023136"/>
    </source>
</evidence>
<keyword evidence="4 9" id="KW-0812">Transmembrane</keyword>
<evidence type="ECO:0000256" key="4">
    <source>
        <dbReference type="ARBA" id="ARBA00022692"/>
    </source>
</evidence>
<feature type="repeat" description="Solcar" evidence="9">
    <location>
        <begin position="349"/>
        <end position="434"/>
    </location>
</feature>
<feature type="repeat" description="Solcar" evidence="9">
    <location>
        <begin position="471"/>
        <end position="571"/>
    </location>
</feature>
<comment type="similarity">
    <text evidence="2">Belongs to the mitochondrial carrier (TC 2.A.29) family.</text>
</comment>